<feature type="signal peptide" evidence="7">
    <location>
        <begin position="1"/>
        <end position="22"/>
    </location>
</feature>
<accession>A0ABP1LAB1</accession>
<dbReference type="InterPro" id="IPR020846">
    <property type="entry name" value="MFS_dom"/>
</dbReference>
<dbReference type="PANTHER" id="PTHR48022">
    <property type="entry name" value="PLASTIDIC GLUCOSE TRANSPORTER 4"/>
    <property type="match status" value="1"/>
</dbReference>
<keyword evidence="4 6" id="KW-1133">Transmembrane helix</keyword>
<reference evidence="9 10" key="1">
    <citation type="submission" date="2024-07" db="EMBL/GenBank/DDBJ databases">
        <authorList>
            <person name="Akdeniz Z."/>
        </authorList>
    </citation>
    <scope>NUCLEOTIDE SEQUENCE [LARGE SCALE GENOMIC DNA]</scope>
</reference>
<keyword evidence="7" id="KW-0732">Signal</keyword>
<evidence type="ECO:0000256" key="5">
    <source>
        <dbReference type="ARBA" id="ARBA00023136"/>
    </source>
</evidence>
<feature type="transmembrane region" description="Helical" evidence="6">
    <location>
        <begin position="165"/>
        <end position="186"/>
    </location>
</feature>
<feature type="transmembrane region" description="Helical" evidence="6">
    <location>
        <begin position="138"/>
        <end position="159"/>
    </location>
</feature>
<evidence type="ECO:0000259" key="8">
    <source>
        <dbReference type="PROSITE" id="PS50850"/>
    </source>
</evidence>
<comment type="subcellular location">
    <subcellularLocation>
        <location evidence="1">Membrane</location>
        <topology evidence="1">Multi-pass membrane protein</topology>
    </subcellularLocation>
</comment>
<evidence type="ECO:0000256" key="3">
    <source>
        <dbReference type="ARBA" id="ARBA00022692"/>
    </source>
</evidence>
<dbReference type="PANTHER" id="PTHR48022:SF2">
    <property type="entry name" value="PLASTIDIC GLUCOSE TRANSPORTER 4"/>
    <property type="match status" value="1"/>
</dbReference>
<dbReference type="Gene3D" id="1.20.1250.20">
    <property type="entry name" value="MFS general substrate transporter like domains"/>
    <property type="match status" value="1"/>
</dbReference>
<feature type="chain" id="PRO_5047398916" evidence="7">
    <location>
        <begin position="23"/>
        <end position="187"/>
    </location>
</feature>
<feature type="transmembrane region" description="Helical" evidence="6">
    <location>
        <begin position="102"/>
        <end position="126"/>
    </location>
</feature>
<feature type="domain" description="Major facilitator superfamily (MFS) profile" evidence="8">
    <location>
        <begin position="8"/>
        <end position="187"/>
    </location>
</feature>
<comment type="similarity">
    <text evidence="2">Belongs to the major facilitator superfamily. Sugar transporter (TC 2.A.1.1) family.</text>
</comment>
<evidence type="ECO:0000256" key="7">
    <source>
        <dbReference type="SAM" id="SignalP"/>
    </source>
</evidence>
<dbReference type="InterPro" id="IPR050360">
    <property type="entry name" value="MFS_Sugar_Transporters"/>
</dbReference>
<evidence type="ECO:0000256" key="4">
    <source>
        <dbReference type="ARBA" id="ARBA00022989"/>
    </source>
</evidence>
<dbReference type="EMBL" id="CAXDID020000346">
    <property type="protein sequence ID" value="CAL6080478.1"/>
    <property type="molecule type" value="Genomic_DNA"/>
</dbReference>
<proteinExistence type="inferred from homology"/>
<evidence type="ECO:0000313" key="10">
    <source>
        <dbReference type="Proteomes" id="UP001642409"/>
    </source>
</evidence>
<name>A0ABP1LAB1_9EUKA</name>
<evidence type="ECO:0000313" key="9">
    <source>
        <dbReference type="EMBL" id="CAL6080478.1"/>
    </source>
</evidence>
<dbReference type="InterPro" id="IPR005828">
    <property type="entry name" value="MFS_sugar_transport-like"/>
</dbReference>
<evidence type="ECO:0000256" key="2">
    <source>
        <dbReference type="ARBA" id="ARBA00010992"/>
    </source>
</evidence>
<evidence type="ECO:0000256" key="6">
    <source>
        <dbReference type="SAM" id="Phobius"/>
    </source>
</evidence>
<sequence length="187" mass="20798">MISQFSFLILVVFLMGCNFGTSMSNVSTQIITMYSKHSQYFDPDTSYITSLLSISVLIGSMIGSMSVSVLLTKLSKKTVVISASFVACALNIAQVFPVSWIYLFIMRILFGIPSSIITTIGPSWLAELCDDSKRGIITTLYQVFVTFGIVISSLLLLAIGSDDKIWYISFIPPFYFYFLCGNMLLFL</sequence>
<organism evidence="9 10">
    <name type="scientific">Hexamita inflata</name>
    <dbReference type="NCBI Taxonomy" id="28002"/>
    <lineage>
        <taxon>Eukaryota</taxon>
        <taxon>Metamonada</taxon>
        <taxon>Diplomonadida</taxon>
        <taxon>Hexamitidae</taxon>
        <taxon>Hexamitinae</taxon>
        <taxon>Hexamita</taxon>
    </lineage>
</organism>
<protein>
    <submittedName>
        <fullName evidence="9">Hexose_transporter</fullName>
    </submittedName>
</protein>
<comment type="caution">
    <text evidence="9">The sequence shown here is derived from an EMBL/GenBank/DDBJ whole genome shotgun (WGS) entry which is preliminary data.</text>
</comment>
<dbReference type="Pfam" id="PF00083">
    <property type="entry name" value="Sugar_tr"/>
    <property type="match status" value="1"/>
</dbReference>
<keyword evidence="10" id="KW-1185">Reference proteome</keyword>
<keyword evidence="5 6" id="KW-0472">Membrane</keyword>
<feature type="transmembrane region" description="Helical" evidence="6">
    <location>
        <begin position="78"/>
        <end position="96"/>
    </location>
</feature>
<dbReference type="SUPFAM" id="SSF103473">
    <property type="entry name" value="MFS general substrate transporter"/>
    <property type="match status" value="1"/>
</dbReference>
<dbReference type="Proteomes" id="UP001642409">
    <property type="component" value="Unassembled WGS sequence"/>
</dbReference>
<dbReference type="InterPro" id="IPR036259">
    <property type="entry name" value="MFS_trans_sf"/>
</dbReference>
<feature type="transmembrane region" description="Helical" evidence="6">
    <location>
        <begin position="52"/>
        <end position="71"/>
    </location>
</feature>
<evidence type="ECO:0000256" key="1">
    <source>
        <dbReference type="ARBA" id="ARBA00004141"/>
    </source>
</evidence>
<keyword evidence="3 6" id="KW-0812">Transmembrane</keyword>
<gene>
    <name evidence="9" type="ORF">HINF_LOCUS59887</name>
</gene>
<dbReference type="PROSITE" id="PS50850">
    <property type="entry name" value="MFS"/>
    <property type="match status" value="1"/>
</dbReference>